<feature type="transmembrane region" description="Helical" evidence="1">
    <location>
        <begin position="39"/>
        <end position="64"/>
    </location>
</feature>
<name>A0A5B9QQY7_9BACT</name>
<reference evidence="2 3" key="1">
    <citation type="submission" date="2019-08" db="EMBL/GenBank/DDBJ databases">
        <title>Deep-cultivation of Planctomycetes and their phenomic and genomic characterization uncovers novel biology.</title>
        <authorList>
            <person name="Wiegand S."/>
            <person name="Jogler M."/>
            <person name="Boedeker C."/>
            <person name="Pinto D."/>
            <person name="Vollmers J."/>
            <person name="Rivas-Marin E."/>
            <person name="Kohn T."/>
            <person name="Peeters S.H."/>
            <person name="Heuer A."/>
            <person name="Rast P."/>
            <person name="Oberbeckmann S."/>
            <person name="Bunk B."/>
            <person name="Jeske O."/>
            <person name="Meyerdierks A."/>
            <person name="Storesund J.E."/>
            <person name="Kallscheuer N."/>
            <person name="Luecker S."/>
            <person name="Lage O.M."/>
            <person name="Pohl T."/>
            <person name="Merkel B.J."/>
            <person name="Hornburger P."/>
            <person name="Mueller R.-W."/>
            <person name="Bruemmer F."/>
            <person name="Labrenz M."/>
            <person name="Spormann A.M."/>
            <person name="Op den Camp H."/>
            <person name="Overmann J."/>
            <person name="Amann R."/>
            <person name="Jetten M.S.M."/>
            <person name="Mascher T."/>
            <person name="Medema M.H."/>
            <person name="Devos D.P."/>
            <person name="Kaster A.-K."/>
            <person name="Ovreas L."/>
            <person name="Rohde M."/>
            <person name="Galperin M.Y."/>
            <person name="Jogler C."/>
        </authorList>
    </citation>
    <scope>NUCLEOTIDE SEQUENCE [LARGE SCALE GENOMIC DNA]</scope>
    <source>
        <strain evidence="2 3">UC8</strain>
    </source>
</reference>
<dbReference type="AlphaFoldDB" id="A0A5B9QQY7"/>
<dbReference type="InterPro" id="IPR029062">
    <property type="entry name" value="Class_I_gatase-like"/>
</dbReference>
<sequence>MIESEFKLGTPDWLWPAIAILTVALLIVIYGYRHRRLPVWIKIVNVTLKMVAIAALAFCLLQPMRQGQRPRPQANLLPILVDDSESMLVGFPDRPAAADALSGLLSSEQDWRVRMAQDFAIRPYAFAGNLRSVDDLSALPYTGTASALGASLETLTTRFRNRPMAGVLLFSDGNVTQREDLRRDWRALGVPIYPVVLTRPPVQDLRIGSATVSQSDFEAAPVTVDVRLAANQLEGQKSIVEIIDAEGQRVDQQTVDAPANGKTADLRFRFRPERSGVQFFTIAAYLQSEYESFAEGTTATEATLENNWHVITVDRPKGPFRILYVAGRPNWEFKFMRRSLAEDAEIELTGLLRIAKRQPKFSFRDSRVPPTNPLFAGLGKEEEEAAEEHDEPVILRLGVDEAEDLKTGFPSEPEELFAYDAVILDDIEADFFSTDQQLLLRRFVSVRGGGVMMLGGHETFSEGGYDQTPIGEMLPVYLHSTRTQTSEATTESNFHFDLTREGMLQPWLRLRANQNEERQRLRQAVPLRVLNRASDAKPGAEVLATVTDTQDPDAVFPAVVTQRFGNGRASAVLVGDLWRWVMRPVADGTSSGDTEASGDPAQAWRQWVRWLISDVPQRIDVNVRDADVGSGAQTIEVMVRDEVFLPLDNASVELTVTDPEGEEVTLNAAQDKQQAGLYRVNYWSPLSGGFLVRANVRREDGSPVGEVEAGWSADRKAAEFQQLQINQDLLQTLADETGGRLLSQSELNSFAKQLSSQKMPVMETWTYPVWHRPWMLLLAVACLCTEWGLRRWKGWP</sequence>
<dbReference type="RefSeq" id="WP_084426175.1">
    <property type="nucleotide sequence ID" value="NZ_CP042914.1"/>
</dbReference>
<dbReference type="EMBL" id="CP042914">
    <property type="protein sequence ID" value="QEG41438.1"/>
    <property type="molecule type" value="Genomic_DNA"/>
</dbReference>
<evidence type="ECO:0000313" key="2">
    <source>
        <dbReference type="EMBL" id="QEG41438.1"/>
    </source>
</evidence>
<feature type="transmembrane region" description="Helical" evidence="1">
    <location>
        <begin position="13"/>
        <end position="32"/>
    </location>
</feature>
<evidence type="ECO:0008006" key="4">
    <source>
        <dbReference type="Google" id="ProtNLM"/>
    </source>
</evidence>
<proteinExistence type="predicted"/>
<keyword evidence="1" id="KW-1133">Transmembrane helix</keyword>
<gene>
    <name evidence="2" type="ORF">UC8_34590</name>
</gene>
<organism evidence="2 3">
    <name type="scientific">Roseimaritima ulvae</name>
    <dbReference type="NCBI Taxonomy" id="980254"/>
    <lineage>
        <taxon>Bacteria</taxon>
        <taxon>Pseudomonadati</taxon>
        <taxon>Planctomycetota</taxon>
        <taxon>Planctomycetia</taxon>
        <taxon>Pirellulales</taxon>
        <taxon>Pirellulaceae</taxon>
        <taxon>Roseimaritima</taxon>
    </lineage>
</organism>
<dbReference type="SUPFAM" id="SSF52317">
    <property type="entry name" value="Class I glutamine amidotransferase-like"/>
    <property type="match status" value="1"/>
</dbReference>
<keyword evidence="1" id="KW-0472">Membrane</keyword>
<evidence type="ECO:0000256" key="1">
    <source>
        <dbReference type="SAM" id="Phobius"/>
    </source>
</evidence>
<dbReference type="Gene3D" id="3.40.50.880">
    <property type="match status" value="1"/>
</dbReference>
<accession>A0A5B9QQY7</accession>
<dbReference type="OrthoDB" id="9781333at2"/>
<dbReference type="PANTHER" id="PTHR37947:SF1">
    <property type="entry name" value="BLL2462 PROTEIN"/>
    <property type="match status" value="1"/>
</dbReference>
<dbReference type="PANTHER" id="PTHR37947">
    <property type="entry name" value="BLL2462 PROTEIN"/>
    <property type="match status" value="1"/>
</dbReference>
<keyword evidence="1" id="KW-0812">Transmembrane</keyword>
<dbReference type="KEGG" id="rul:UC8_34590"/>
<evidence type="ECO:0000313" key="3">
    <source>
        <dbReference type="Proteomes" id="UP000325286"/>
    </source>
</evidence>
<dbReference type="InterPro" id="IPR036465">
    <property type="entry name" value="vWFA_dom_sf"/>
</dbReference>
<keyword evidence="3" id="KW-1185">Reference proteome</keyword>
<dbReference type="SUPFAM" id="SSF53300">
    <property type="entry name" value="vWA-like"/>
    <property type="match status" value="1"/>
</dbReference>
<protein>
    <recommendedName>
        <fullName evidence="4">Glutamine amidotransferase domain-containing protein</fullName>
    </recommendedName>
</protein>
<dbReference type="Proteomes" id="UP000325286">
    <property type="component" value="Chromosome"/>
</dbReference>